<sequence>MMALIRISGLIAVIAVSAPAVLLAGSLDHLTDLTGKVQPIVTLKGRDNFTSEYRYDISVRNVSPDTIVGDSIVVVLDKITNLAGEERESLKSESLLTRFEVLGQDGETDDGKAFFRVPAGNGPDLPPQTESRPASVRIRNKDYLAVFTPAFKVYGLKRQPPAEPRHADAAPAPPPPPSPSTTATRSQIDKLIQLLIKKGVLTEEEWRKANQP</sequence>
<dbReference type="KEGG" id="nmv:NITMOv2_0796"/>
<dbReference type="RefSeq" id="WP_145976159.1">
    <property type="nucleotide sequence ID" value="NZ_CP011801.1"/>
</dbReference>
<feature type="region of interest" description="Disordered" evidence="1">
    <location>
        <begin position="159"/>
        <end position="187"/>
    </location>
</feature>
<reference evidence="2 3" key="1">
    <citation type="journal article" date="2015" name="Proc. Natl. Acad. Sci. U.S.A.">
        <title>Expanded metabolic versatility of ubiquitous nitrite-oxidizing bacteria from the genus Nitrospira.</title>
        <authorList>
            <person name="Koch H."/>
            <person name="Lucker S."/>
            <person name="Albertsen M."/>
            <person name="Kitzinger K."/>
            <person name="Herbold C."/>
            <person name="Spieck E."/>
            <person name="Nielsen P.H."/>
            <person name="Wagner M."/>
            <person name="Daims H."/>
        </authorList>
    </citation>
    <scope>NUCLEOTIDE SEQUENCE [LARGE SCALE GENOMIC DNA]</scope>
    <source>
        <strain evidence="2 3">NSP M-1</strain>
    </source>
</reference>
<dbReference type="OrthoDB" id="9785964at2"/>
<dbReference type="STRING" id="42253.NITMOv2_0796"/>
<keyword evidence="3" id="KW-1185">Reference proteome</keyword>
<evidence type="ECO:0000313" key="3">
    <source>
        <dbReference type="Proteomes" id="UP000069205"/>
    </source>
</evidence>
<dbReference type="PATRIC" id="fig|42253.5.peg.781"/>
<dbReference type="Proteomes" id="UP000069205">
    <property type="component" value="Chromosome"/>
</dbReference>
<name>A0A0K2G8D0_NITMO</name>
<protein>
    <recommendedName>
        <fullName evidence="4">SHOCT domain-containing protein</fullName>
    </recommendedName>
</protein>
<evidence type="ECO:0008006" key="4">
    <source>
        <dbReference type="Google" id="ProtNLM"/>
    </source>
</evidence>
<accession>A0A0K2G8D0</accession>
<proteinExistence type="predicted"/>
<organism evidence="2 3">
    <name type="scientific">Nitrospira moscoviensis</name>
    <dbReference type="NCBI Taxonomy" id="42253"/>
    <lineage>
        <taxon>Bacteria</taxon>
        <taxon>Pseudomonadati</taxon>
        <taxon>Nitrospirota</taxon>
        <taxon>Nitrospiria</taxon>
        <taxon>Nitrospirales</taxon>
        <taxon>Nitrospiraceae</taxon>
        <taxon>Nitrospira</taxon>
    </lineage>
</organism>
<gene>
    <name evidence="2" type="ORF">NITMOv2_0796</name>
</gene>
<evidence type="ECO:0000256" key="1">
    <source>
        <dbReference type="SAM" id="MobiDB-lite"/>
    </source>
</evidence>
<dbReference type="EMBL" id="CP011801">
    <property type="protein sequence ID" value="ALA57231.1"/>
    <property type="molecule type" value="Genomic_DNA"/>
</dbReference>
<dbReference type="AlphaFoldDB" id="A0A0K2G8D0"/>
<evidence type="ECO:0000313" key="2">
    <source>
        <dbReference type="EMBL" id="ALA57231.1"/>
    </source>
</evidence>